<dbReference type="InterPro" id="IPR010982">
    <property type="entry name" value="Lambda_DNA-bd_dom_sf"/>
</dbReference>
<dbReference type="Gene3D" id="1.10.260.40">
    <property type="entry name" value="lambda repressor-like DNA-binding domains"/>
    <property type="match status" value="1"/>
</dbReference>
<protein>
    <submittedName>
        <fullName evidence="1">Helix-turn-helix domain-containing protein</fullName>
    </submittedName>
</protein>
<reference evidence="1 2" key="1">
    <citation type="submission" date="2021-03" db="EMBL/GenBank/DDBJ databases">
        <title>Complete genome of Streptomyces formicae strain 1H-GS9 (DSM 100524).</title>
        <authorList>
            <person name="Atanasov K.E."/>
            <person name="Altabella T."/>
            <person name="Ferrer A."/>
        </authorList>
    </citation>
    <scope>NUCLEOTIDE SEQUENCE [LARGE SCALE GENOMIC DNA]</scope>
    <source>
        <strain evidence="1 2">1H-GS9</strain>
    </source>
</reference>
<accession>A0ABY3WMJ9</accession>
<evidence type="ECO:0000313" key="2">
    <source>
        <dbReference type="Proteomes" id="UP000828924"/>
    </source>
</evidence>
<keyword evidence="2" id="KW-1185">Reference proteome</keyword>
<dbReference type="CDD" id="cd00093">
    <property type="entry name" value="HTH_XRE"/>
    <property type="match status" value="1"/>
</dbReference>
<dbReference type="InterPro" id="IPR001387">
    <property type="entry name" value="Cro/C1-type_HTH"/>
</dbReference>
<proteinExistence type="predicted"/>
<name>A0ABY3WMJ9_9ACTN</name>
<dbReference type="Pfam" id="PF13560">
    <property type="entry name" value="HTH_31"/>
    <property type="match status" value="1"/>
</dbReference>
<dbReference type="SUPFAM" id="SSF47413">
    <property type="entry name" value="lambda repressor-like DNA-binding domains"/>
    <property type="match status" value="1"/>
</dbReference>
<dbReference type="EMBL" id="CP071872">
    <property type="protein sequence ID" value="UNM13831.1"/>
    <property type="molecule type" value="Genomic_DNA"/>
</dbReference>
<gene>
    <name evidence="1" type="ORF">J4032_22315</name>
</gene>
<dbReference type="RefSeq" id="WP_242332755.1">
    <property type="nucleotide sequence ID" value="NZ_CP071872.1"/>
</dbReference>
<evidence type="ECO:0000313" key="1">
    <source>
        <dbReference type="EMBL" id="UNM13831.1"/>
    </source>
</evidence>
<sequence length="84" mass="9707">MEQPPPTTYLVNGAAIRTRRKDLGMDLAECAATAHISRAYLNQLELGLRRHMKPPTYHRLRTALRIEPPDRRLLAPNEDPHRKE</sequence>
<organism evidence="1 2">
    <name type="scientific">Streptomyces formicae</name>
    <dbReference type="NCBI Taxonomy" id="1616117"/>
    <lineage>
        <taxon>Bacteria</taxon>
        <taxon>Bacillati</taxon>
        <taxon>Actinomycetota</taxon>
        <taxon>Actinomycetes</taxon>
        <taxon>Kitasatosporales</taxon>
        <taxon>Streptomycetaceae</taxon>
        <taxon>Streptomyces</taxon>
    </lineage>
</organism>
<dbReference type="Proteomes" id="UP000828924">
    <property type="component" value="Chromosome"/>
</dbReference>